<keyword evidence="1" id="KW-0812">Transmembrane</keyword>
<protein>
    <submittedName>
        <fullName evidence="2">Uncharacterized protein</fullName>
    </submittedName>
</protein>
<dbReference type="AlphaFoldDB" id="A0A1L9RR80"/>
<dbReference type="GeneID" id="63752360"/>
<keyword evidence="1" id="KW-0472">Membrane</keyword>
<dbReference type="Proteomes" id="UP000184383">
    <property type="component" value="Unassembled WGS sequence"/>
</dbReference>
<keyword evidence="1" id="KW-1133">Transmembrane helix</keyword>
<reference evidence="3" key="1">
    <citation type="journal article" date="2017" name="Genome Biol.">
        <title>Comparative genomics reveals high biological diversity and specific adaptations in the industrially and medically important fungal genus Aspergillus.</title>
        <authorList>
            <person name="de Vries R.P."/>
            <person name="Riley R."/>
            <person name="Wiebenga A."/>
            <person name="Aguilar-Osorio G."/>
            <person name="Amillis S."/>
            <person name="Uchima C.A."/>
            <person name="Anderluh G."/>
            <person name="Asadollahi M."/>
            <person name="Askin M."/>
            <person name="Barry K."/>
            <person name="Battaglia E."/>
            <person name="Bayram O."/>
            <person name="Benocci T."/>
            <person name="Braus-Stromeyer S.A."/>
            <person name="Caldana C."/>
            <person name="Canovas D."/>
            <person name="Cerqueira G.C."/>
            <person name="Chen F."/>
            <person name="Chen W."/>
            <person name="Choi C."/>
            <person name="Clum A."/>
            <person name="Dos Santos R.A."/>
            <person name="Damasio A.R."/>
            <person name="Diallinas G."/>
            <person name="Emri T."/>
            <person name="Fekete E."/>
            <person name="Flipphi M."/>
            <person name="Freyberg S."/>
            <person name="Gallo A."/>
            <person name="Gournas C."/>
            <person name="Habgood R."/>
            <person name="Hainaut M."/>
            <person name="Harispe M.L."/>
            <person name="Henrissat B."/>
            <person name="Hilden K.S."/>
            <person name="Hope R."/>
            <person name="Hossain A."/>
            <person name="Karabika E."/>
            <person name="Karaffa L."/>
            <person name="Karanyi Z."/>
            <person name="Krasevec N."/>
            <person name="Kuo A."/>
            <person name="Kusch H."/>
            <person name="LaButti K."/>
            <person name="Lagendijk E.L."/>
            <person name="Lapidus A."/>
            <person name="Levasseur A."/>
            <person name="Lindquist E."/>
            <person name="Lipzen A."/>
            <person name="Logrieco A.F."/>
            <person name="MacCabe A."/>
            <person name="Maekelae M.R."/>
            <person name="Malavazi I."/>
            <person name="Melin P."/>
            <person name="Meyer V."/>
            <person name="Mielnichuk N."/>
            <person name="Miskei M."/>
            <person name="Molnar A.P."/>
            <person name="Mule G."/>
            <person name="Ngan C.Y."/>
            <person name="Orejas M."/>
            <person name="Orosz E."/>
            <person name="Ouedraogo J.P."/>
            <person name="Overkamp K.M."/>
            <person name="Park H.-S."/>
            <person name="Perrone G."/>
            <person name="Piumi F."/>
            <person name="Punt P.J."/>
            <person name="Ram A.F."/>
            <person name="Ramon A."/>
            <person name="Rauscher S."/>
            <person name="Record E."/>
            <person name="Riano-Pachon D.M."/>
            <person name="Robert V."/>
            <person name="Roehrig J."/>
            <person name="Ruller R."/>
            <person name="Salamov A."/>
            <person name="Salih N.S."/>
            <person name="Samson R.A."/>
            <person name="Sandor E."/>
            <person name="Sanguinetti M."/>
            <person name="Schuetze T."/>
            <person name="Sepcic K."/>
            <person name="Shelest E."/>
            <person name="Sherlock G."/>
            <person name="Sophianopoulou V."/>
            <person name="Squina F.M."/>
            <person name="Sun H."/>
            <person name="Susca A."/>
            <person name="Todd R.B."/>
            <person name="Tsang A."/>
            <person name="Unkles S.E."/>
            <person name="van de Wiele N."/>
            <person name="van Rossen-Uffink D."/>
            <person name="Oliveira J.V."/>
            <person name="Vesth T.C."/>
            <person name="Visser J."/>
            <person name="Yu J.-H."/>
            <person name="Zhou M."/>
            <person name="Andersen M.R."/>
            <person name="Archer D.B."/>
            <person name="Baker S.E."/>
            <person name="Benoit I."/>
            <person name="Brakhage A.A."/>
            <person name="Braus G.H."/>
            <person name="Fischer R."/>
            <person name="Frisvad J.C."/>
            <person name="Goldman G.H."/>
            <person name="Houbraken J."/>
            <person name="Oakley B."/>
            <person name="Pocsi I."/>
            <person name="Scazzocchio C."/>
            <person name="Seiboth B."/>
            <person name="vanKuyk P.A."/>
            <person name="Wortman J."/>
            <person name="Dyer P.S."/>
            <person name="Grigoriev I.V."/>
        </authorList>
    </citation>
    <scope>NUCLEOTIDE SEQUENCE [LARGE SCALE GENOMIC DNA]</scope>
    <source>
        <strain evidence="3">DTO 134E9</strain>
    </source>
</reference>
<evidence type="ECO:0000313" key="2">
    <source>
        <dbReference type="EMBL" id="OJJ37434.1"/>
    </source>
</evidence>
<evidence type="ECO:0000313" key="3">
    <source>
        <dbReference type="Proteomes" id="UP000184383"/>
    </source>
</evidence>
<accession>A0A1L9RR80</accession>
<gene>
    <name evidence="2" type="ORF">ASPWEDRAFT_453340</name>
</gene>
<feature type="transmembrane region" description="Helical" evidence="1">
    <location>
        <begin position="7"/>
        <end position="24"/>
    </location>
</feature>
<name>A0A1L9RR80_ASPWE</name>
<dbReference type="EMBL" id="KV878211">
    <property type="protein sequence ID" value="OJJ37434.1"/>
    <property type="molecule type" value="Genomic_DNA"/>
</dbReference>
<dbReference type="VEuPathDB" id="FungiDB:ASPWEDRAFT_453340"/>
<organism evidence="2 3">
    <name type="scientific">Aspergillus wentii DTO 134E9</name>
    <dbReference type="NCBI Taxonomy" id="1073089"/>
    <lineage>
        <taxon>Eukaryota</taxon>
        <taxon>Fungi</taxon>
        <taxon>Dikarya</taxon>
        <taxon>Ascomycota</taxon>
        <taxon>Pezizomycotina</taxon>
        <taxon>Eurotiomycetes</taxon>
        <taxon>Eurotiomycetidae</taxon>
        <taxon>Eurotiales</taxon>
        <taxon>Aspergillaceae</taxon>
        <taxon>Aspergillus</taxon>
        <taxon>Aspergillus subgen. Cremei</taxon>
    </lineage>
</organism>
<proteinExistence type="predicted"/>
<dbReference type="RefSeq" id="XP_040691110.1">
    <property type="nucleotide sequence ID" value="XM_040836512.1"/>
</dbReference>
<sequence>MAHLFGICIRYLGFVGLFIYLHFFDICLIVEENVVDCTNSFVRRPNRYYIPYLSSLTLMTALIDDRRATREQIVSQCKVSGYLL</sequence>
<keyword evidence="3" id="KW-1185">Reference proteome</keyword>
<evidence type="ECO:0000256" key="1">
    <source>
        <dbReference type="SAM" id="Phobius"/>
    </source>
</evidence>